<comment type="caution">
    <text evidence="12">The sequence shown here is derived from an EMBL/GenBank/DDBJ whole genome shotgun (WGS) entry which is preliminary data.</text>
</comment>
<dbReference type="PANTHER" id="PTHR47234">
    <property type="match status" value="1"/>
</dbReference>
<dbReference type="Pfam" id="PF07715">
    <property type="entry name" value="Plug"/>
    <property type="match status" value="1"/>
</dbReference>
<dbReference type="Gene3D" id="2.40.170.20">
    <property type="entry name" value="TonB-dependent receptor, beta-barrel domain"/>
    <property type="match status" value="1"/>
</dbReference>
<sequence length="831" mass="88503">MRDILLSTYAIIYAVPAAAVGHPQATAPSTAGADTSGTIVVIGQRGGRPRTVAESPAPIDVIKGDQLAAPGRADLSESLSKLLPSINYGSNAGGVYSVVRPIFNRGLGPAYTLVLVNGKRRHNSALFTNGGGDTSGVNPVDMDTLPLSSVAYIEVLKDSAAAQYGSDAVAGVINLKLKSQDHGGHISVMAGKLCSCDRNEGDLVTLKAEADFGFKLADGGFVHLSGDLRKRGMAWNNYRATVLPFSPAANPKNVGFDGKAAENGDPKIRSYSTSYNAELPTSDTMTVYSYGTFGQRWTVSGNTLRRPNSNANISQIFPNGFFPHSNTAETDYQVLVGLKGEIGEMHWDLSTTYGRNRVRQYSDRTINASLGPASPTRFDNLATFQFGQWVTNLDITRGFDIDLPEPLQVSAGIEYRVDYFQTFAGDPRGYSNGGYIYQPGDQDGNPNVGKPAVATAQGGISLSPADETKLTRNDLAGYFEVGVTPVKNWFVGAAVRAEHYNDAAGTTFGNKLNSRYDFTPWLAVRGTVGTGFRAPSLTQIGYSQTDSRVQPNPVTNIVEPTVTKLARNNSSLARALGAQDLKAEKSTNYGLGIVLRPASRFNITLDGYQIKVKNRIVRTSPLLGPALANILTANNVPVTAQVTYFANGVDTRSRGFDLVADYSMDAAGGRLGLDAAINYNEIKITRIAASPAALSNLGPNPGGSLAFLAVGTIGDMSTNLPKVKVVLGAHWTVGGLAVNVSGTRYGSYRWTRSALIPNGIPHSARWLTDVDVSVKLWKGLKVTAGAANLFGVHPQENGAPDPTTGSSLFLYGQPPFSQMGGFYYGKLSFDF</sequence>
<accession>A0A4Q1KG52</accession>
<dbReference type="PANTHER" id="PTHR47234:SF3">
    <property type="entry name" value="SECRETIN_TONB SHORT N-TERMINAL DOMAIN-CONTAINING PROTEIN"/>
    <property type="match status" value="1"/>
</dbReference>
<evidence type="ECO:0000256" key="2">
    <source>
        <dbReference type="ARBA" id="ARBA00022448"/>
    </source>
</evidence>
<dbReference type="AlphaFoldDB" id="A0A4Q1KG52"/>
<proteinExistence type="inferred from homology"/>
<dbReference type="Proteomes" id="UP000290958">
    <property type="component" value="Unassembled WGS sequence"/>
</dbReference>
<keyword evidence="6 8" id="KW-0472">Membrane</keyword>
<keyword evidence="7 8" id="KW-0998">Cell outer membrane</keyword>
<reference evidence="13" key="1">
    <citation type="submission" date="2019-01" db="EMBL/GenBank/DDBJ databases">
        <title>Cytophagaceae bacterium strain CAR-16.</title>
        <authorList>
            <person name="Chen W.-M."/>
        </authorList>
    </citation>
    <scope>NUCLEOTIDE SEQUENCE [LARGE SCALE GENOMIC DNA]</scope>
    <source>
        <strain evidence="13">CHR27</strain>
    </source>
</reference>
<keyword evidence="3 8" id="KW-1134">Transmembrane beta strand</keyword>
<dbReference type="InterPro" id="IPR036942">
    <property type="entry name" value="Beta-barrel_TonB_sf"/>
</dbReference>
<dbReference type="InterPro" id="IPR037066">
    <property type="entry name" value="Plug_dom_sf"/>
</dbReference>
<organism evidence="12 13">
    <name type="scientific">Sphingobium fluviale</name>
    <dbReference type="NCBI Taxonomy" id="2506423"/>
    <lineage>
        <taxon>Bacteria</taxon>
        <taxon>Pseudomonadati</taxon>
        <taxon>Pseudomonadota</taxon>
        <taxon>Alphaproteobacteria</taxon>
        <taxon>Sphingomonadales</taxon>
        <taxon>Sphingomonadaceae</taxon>
        <taxon>Sphingobium</taxon>
    </lineage>
</organism>
<evidence type="ECO:0000256" key="1">
    <source>
        <dbReference type="ARBA" id="ARBA00004571"/>
    </source>
</evidence>
<comment type="similarity">
    <text evidence="8 9">Belongs to the TonB-dependent receptor family.</text>
</comment>
<name>A0A4Q1KG52_9SPHN</name>
<dbReference type="RefSeq" id="WP_129404505.1">
    <property type="nucleotide sequence ID" value="NZ_SBKP01000009.1"/>
</dbReference>
<dbReference type="Gene3D" id="2.170.130.10">
    <property type="entry name" value="TonB-dependent receptor, plug domain"/>
    <property type="match status" value="1"/>
</dbReference>
<evidence type="ECO:0000256" key="8">
    <source>
        <dbReference type="PROSITE-ProRule" id="PRU01360"/>
    </source>
</evidence>
<evidence type="ECO:0000256" key="4">
    <source>
        <dbReference type="ARBA" id="ARBA00022692"/>
    </source>
</evidence>
<dbReference type="SUPFAM" id="SSF56935">
    <property type="entry name" value="Porins"/>
    <property type="match status" value="1"/>
</dbReference>
<dbReference type="Pfam" id="PF00593">
    <property type="entry name" value="TonB_dep_Rec_b-barrel"/>
    <property type="match status" value="1"/>
</dbReference>
<evidence type="ECO:0000256" key="9">
    <source>
        <dbReference type="RuleBase" id="RU003357"/>
    </source>
</evidence>
<dbReference type="PROSITE" id="PS52016">
    <property type="entry name" value="TONB_DEPENDENT_REC_3"/>
    <property type="match status" value="1"/>
</dbReference>
<evidence type="ECO:0000259" key="10">
    <source>
        <dbReference type="Pfam" id="PF00593"/>
    </source>
</evidence>
<keyword evidence="5 9" id="KW-0798">TonB box</keyword>
<feature type="domain" description="TonB-dependent receptor plug" evidence="11">
    <location>
        <begin position="52"/>
        <end position="172"/>
    </location>
</feature>
<evidence type="ECO:0000256" key="3">
    <source>
        <dbReference type="ARBA" id="ARBA00022452"/>
    </source>
</evidence>
<dbReference type="OrthoDB" id="7051241at2"/>
<dbReference type="EMBL" id="SBKP01000009">
    <property type="protein sequence ID" value="RXR28432.1"/>
    <property type="molecule type" value="Genomic_DNA"/>
</dbReference>
<comment type="subcellular location">
    <subcellularLocation>
        <location evidence="1 8">Cell outer membrane</location>
        <topology evidence="1 8">Multi-pass membrane protein</topology>
    </subcellularLocation>
</comment>
<evidence type="ECO:0000313" key="12">
    <source>
        <dbReference type="EMBL" id="RXR28432.1"/>
    </source>
</evidence>
<gene>
    <name evidence="12" type="ORF">EQG66_10345</name>
</gene>
<dbReference type="InterPro" id="IPR012910">
    <property type="entry name" value="Plug_dom"/>
</dbReference>
<evidence type="ECO:0000256" key="6">
    <source>
        <dbReference type="ARBA" id="ARBA00023136"/>
    </source>
</evidence>
<protein>
    <submittedName>
        <fullName evidence="12">TonB-dependent receptor</fullName>
    </submittedName>
</protein>
<keyword evidence="13" id="KW-1185">Reference proteome</keyword>
<evidence type="ECO:0000256" key="5">
    <source>
        <dbReference type="ARBA" id="ARBA00023077"/>
    </source>
</evidence>
<dbReference type="GO" id="GO:0009279">
    <property type="term" value="C:cell outer membrane"/>
    <property type="evidence" value="ECO:0007669"/>
    <property type="project" value="UniProtKB-SubCell"/>
</dbReference>
<feature type="domain" description="TonB-dependent receptor-like beta-barrel" evidence="10">
    <location>
        <begin position="280"/>
        <end position="789"/>
    </location>
</feature>
<evidence type="ECO:0000313" key="13">
    <source>
        <dbReference type="Proteomes" id="UP000290958"/>
    </source>
</evidence>
<keyword evidence="2 8" id="KW-0813">Transport</keyword>
<dbReference type="InterPro" id="IPR000531">
    <property type="entry name" value="Beta-barrel_TonB"/>
</dbReference>
<dbReference type="InterPro" id="IPR039426">
    <property type="entry name" value="TonB-dep_rcpt-like"/>
</dbReference>
<keyword evidence="4 8" id="KW-0812">Transmembrane</keyword>
<evidence type="ECO:0000256" key="7">
    <source>
        <dbReference type="ARBA" id="ARBA00023237"/>
    </source>
</evidence>
<keyword evidence="12" id="KW-0675">Receptor</keyword>
<evidence type="ECO:0000259" key="11">
    <source>
        <dbReference type="Pfam" id="PF07715"/>
    </source>
</evidence>